<accession>M7MX61</accession>
<dbReference type="GO" id="GO:0009279">
    <property type="term" value="C:cell outer membrane"/>
    <property type="evidence" value="ECO:0007669"/>
    <property type="project" value="UniProtKB-SubCell"/>
</dbReference>
<dbReference type="STRING" id="1279009.ADICEAN_03850"/>
<dbReference type="EMBL" id="AODQ01000154">
    <property type="protein sequence ID" value="EMR01018.1"/>
    <property type="molecule type" value="Genomic_DNA"/>
</dbReference>
<dbReference type="SUPFAM" id="SSF56935">
    <property type="entry name" value="Porins"/>
    <property type="match status" value="1"/>
</dbReference>
<keyword evidence="6" id="KW-0675">Receptor</keyword>
<evidence type="ECO:0000256" key="3">
    <source>
        <dbReference type="ARBA" id="ARBA00023237"/>
    </source>
</evidence>
<feature type="domain" description="Outer membrane protein beta-barrel" evidence="5">
    <location>
        <begin position="381"/>
        <end position="784"/>
    </location>
</feature>
<organism evidence="6 7">
    <name type="scientific">Cesiribacter andamanensis AMV16</name>
    <dbReference type="NCBI Taxonomy" id="1279009"/>
    <lineage>
        <taxon>Bacteria</taxon>
        <taxon>Pseudomonadati</taxon>
        <taxon>Bacteroidota</taxon>
        <taxon>Cytophagia</taxon>
        <taxon>Cytophagales</taxon>
        <taxon>Cesiribacteraceae</taxon>
        <taxon>Cesiribacter</taxon>
    </lineage>
</organism>
<comment type="subcellular location">
    <subcellularLocation>
        <location evidence="1">Cell outer membrane</location>
    </subcellularLocation>
</comment>
<evidence type="ECO:0000259" key="5">
    <source>
        <dbReference type="Pfam" id="PF14905"/>
    </source>
</evidence>
<dbReference type="eggNOG" id="COG1629">
    <property type="taxonomic scope" value="Bacteria"/>
</dbReference>
<dbReference type="PANTHER" id="PTHR40980">
    <property type="entry name" value="PLUG DOMAIN-CONTAINING PROTEIN"/>
    <property type="match status" value="1"/>
</dbReference>
<dbReference type="Gene3D" id="2.170.130.10">
    <property type="entry name" value="TonB-dependent receptor, plug domain"/>
    <property type="match status" value="1"/>
</dbReference>
<keyword evidence="3" id="KW-0998">Cell outer membrane</keyword>
<evidence type="ECO:0000256" key="1">
    <source>
        <dbReference type="ARBA" id="ARBA00004442"/>
    </source>
</evidence>
<dbReference type="PANTHER" id="PTHR40980:SF4">
    <property type="entry name" value="TONB-DEPENDENT RECEPTOR-LIKE BETA-BARREL DOMAIN-CONTAINING PROTEIN"/>
    <property type="match status" value="1"/>
</dbReference>
<name>M7MX61_9BACT</name>
<dbReference type="Gene3D" id="2.40.170.20">
    <property type="entry name" value="TonB-dependent receptor, beta-barrel domain"/>
    <property type="match status" value="1"/>
</dbReference>
<keyword evidence="2" id="KW-0472">Membrane</keyword>
<sequence length="809" mass="90746">MKTCIQFFVLSLLFCSQLFAQEAGRLRGKLLDTSGAAVAYANVAVLHASDNRLATGAVSNDSGEFSISSPAAGTYLLRITAIGFADYTSAPFEVSGPGFSKNFGSLGLKEDVETLQEVTVQALRPTITQEADRMVVSVEGTALAAGSTAYEVLAKSPGVYIDQDGNVQLNGKAGVTIMLDGRLTYLSAKELRNMLEGMSAENIKNIEIITNPSSKYDAEGSSGILNINLKKNDQRGMNGSLYAGYSYNRLNSYSAGGTINYKAGKWNTFLTLDAAQRVRGREGIFFREFAGPQETVYFHQDAREEVIRKAPSLRFGSDYSLNDRHSLGFMANIALQDASFDFRTDTEIGPAPQQPLLRIDARNLTASRYSNYTTNLHYQGRLDTVGTTLTADLDYVRITDKTSASFFNLYDTLASSRPVTRDFLLSENPSGYDIYAAKADFTRPLPQGRRLELGAKVSRVISDNDLRFYFHNTETPLPDPNRTNHFIYKENIFAAYANFSSKLGSRITLQAGLRAEQTLSEGKSLTTGQVTDRSYLNLFPSLFVQQKVSEQYQLNWNYSRRIQRPNYEQLNPFIFYLDPFTWAQGNPYLRPQYTHAISLTQSIKQQYTLVLEYQLTKDFIAEVPSQYVETSTTVFNRSNVDDSQNLSMTAIAPVKFHKKWDSNNTLVVARQEFSSVLDGQLVRNKQLFYMLQSNHTVMLPLGLRLEVNAGYQGPVVWGLYRIEKQHWVNLGLKKSFWEDKLDLSLTANDILKGQRVVGGANIGENVNQFNQYFFNRSIGINLRYRFSKGEQFDARRRNTTLEELNRAGG</sequence>
<feature type="signal peptide" evidence="4">
    <location>
        <begin position="1"/>
        <end position="20"/>
    </location>
</feature>
<evidence type="ECO:0000256" key="2">
    <source>
        <dbReference type="ARBA" id="ARBA00023136"/>
    </source>
</evidence>
<dbReference type="InterPro" id="IPR036942">
    <property type="entry name" value="Beta-barrel_TonB_sf"/>
</dbReference>
<dbReference type="Pfam" id="PF14905">
    <property type="entry name" value="OMP_b-brl_3"/>
    <property type="match status" value="1"/>
</dbReference>
<dbReference type="InterPro" id="IPR037066">
    <property type="entry name" value="Plug_dom_sf"/>
</dbReference>
<keyword evidence="7" id="KW-1185">Reference proteome</keyword>
<protein>
    <submittedName>
        <fullName evidence="6">Outer membrane receptor for Fe3+-dicitrate</fullName>
    </submittedName>
</protein>
<dbReference type="SUPFAM" id="SSF49464">
    <property type="entry name" value="Carboxypeptidase regulatory domain-like"/>
    <property type="match status" value="1"/>
</dbReference>
<comment type="caution">
    <text evidence="6">The sequence shown here is derived from an EMBL/GenBank/DDBJ whole genome shotgun (WGS) entry which is preliminary data.</text>
</comment>
<proteinExistence type="predicted"/>
<evidence type="ECO:0000313" key="7">
    <source>
        <dbReference type="Proteomes" id="UP000011910"/>
    </source>
</evidence>
<dbReference type="Proteomes" id="UP000011910">
    <property type="component" value="Unassembled WGS sequence"/>
</dbReference>
<reference evidence="6 7" key="1">
    <citation type="journal article" date="2013" name="Genome Announc.">
        <title>Draft Genome Sequence of Cesiribacter andamanensis Strain AMV16T, Isolated from a Soil Sample from a Mud Volcano in the Andaman Islands, India.</title>
        <authorList>
            <person name="Shivaji S."/>
            <person name="Ara S."/>
            <person name="Begum Z."/>
            <person name="Srinivas T.N."/>
            <person name="Singh A."/>
            <person name="Kumar Pinnaka A."/>
        </authorList>
    </citation>
    <scope>NUCLEOTIDE SEQUENCE [LARGE SCALE GENOMIC DNA]</scope>
    <source>
        <strain evidence="6 7">AMV16</strain>
    </source>
</reference>
<dbReference type="AlphaFoldDB" id="M7MX61"/>
<dbReference type="InterPro" id="IPR041700">
    <property type="entry name" value="OMP_b-brl_3"/>
</dbReference>
<keyword evidence="4" id="KW-0732">Signal</keyword>
<dbReference type="RefSeq" id="WP_009197229.1">
    <property type="nucleotide sequence ID" value="NZ_AODQ01000154.1"/>
</dbReference>
<evidence type="ECO:0000256" key="4">
    <source>
        <dbReference type="SAM" id="SignalP"/>
    </source>
</evidence>
<feature type="chain" id="PRO_5004081431" evidence="4">
    <location>
        <begin position="21"/>
        <end position="809"/>
    </location>
</feature>
<dbReference type="Pfam" id="PF13620">
    <property type="entry name" value="CarboxypepD_reg"/>
    <property type="match status" value="1"/>
</dbReference>
<evidence type="ECO:0000313" key="6">
    <source>
        <dbReference type="EMBL" id="EMR01018.1"/>
    </source>
</evidence>
<dbReference type="InterPro" id="IPR008969">
    <property type="entry name" value="CarboxyPept-like_regulatory"/>
</dbReference>
<dbReference type="Gene3D" id="2.60.40.1120">
    <property type="entry name" value="Carboxypeptidase-like, regulatory domain"/>
    <property type="match status" value="1"/>
</dbReference>
<dbReference type="OrthoDB" id="905812at2"/>
<dbReference type="PATRIC" id="fig|1279009.4.peg.3897"/>
<gene>
    <name evidence="6" type="ORF">ADICEAN_03850</name>
</gene>